<evidence type="ECO:0000256" key="5">
    <source>
        <dbReference type="ARBA" id="ARBA00023004"/>
    </source>
</evidence>
<sequence length="154" mass="16665">MRHFGAVAGLLLALLSPPVLSQAPGPGMPALAGDADRGRLVFGQCRACHYPDPAMGHNNGPNLHRIFGKVAGKQPGFEYYSETFKQARFVWTPQLLDLWLADPGAMFPASTMMSLGVPDPQRRADLIAYLKEASVRESVAVSDPNTIDEETSND</sequence>
<keyword evidence="4" id="KW-0249">Electron transport</keyword>
<evidence type="ECO:0000259" key="8">
    <source>
        <dbReference type="PROSITE" id="PS51007"/>
    </source>
</evidence>
<dbReference type="Gene3D" id="1.10.760.10">
    <property type="entry name" value="Cytochrome c-like domain"/>
    <property type="match status" value="1"/>
</dbReference>
<keyword evidence="3 6" id="KW-0479">Metal-binding</keyword>
<feature type="domain" description="Cytochrome c" evidence="8">
    <location>
        <begin position="33"/>
        <end position="134"/>
    </location>
</feature>
<accession>A0A939IK77</accession>
<dbReference type="PROSITE" id="PS51007">
    <property type="entry name" value="CYTC"/>
    <property type="match status" value="1"/>
</dbReference>
<dbReference type="GO" id="GO:0009055">
    <property type="term" value="F:electron transfer activity"/>
    <property type="evidence" value="ECO:0007669"/>
    <property type="project" value="InterPro"/>
</dbReference>
<keyword evidence="10" id="KW-1185">Reference proteome</keyword>
<organism evidence="9 10">
    <name type="scientific">Parahaliea mediterranea</name>
    <dbReference type="NCBI Taxonomy" id="651086"/>
    <lineage>
        <taxon>Bacteria</taxon>
        <taxon>Pseudomonadati</taxon>
        <taxon>Pseudomonadota</taxon>
        <taxon>Gammaproteobacteria</taxon>
        <taxon>Cellvibrionales</taxon>
        <taxon>Halieaceae</taxon>
        <taxon>Parahaliea</taxon>
    </lineage>
</organism>
<keyword evidence="5 6" id="KW-0408">Iron</keyword>
<dbReference type="SUPFAM" id="SSF46626">
    <property type="entry name" value="Cytochrome c"/>
    <property type="match status" value="1"/>
</dbReference>
<keyword evidence="7" id="KW-0732">Signal</keyword>
<evidence type="ECO:0000256" key="2">
    <source>
        <dbReference type="ARBA" id="ARBA00022617"/>
    </source>
</evidence>
<gene>
    <name evidence="9" type="ORF">JYP50_17820</name>
</gene>
<dbReference type="InterPro" id="IPR009056">
    <property type="entry name" value="Cyt_c-like_dom"/>
</dbReference>
<evidence type="ECO:0000313" key="10">
    <source>
        <dbReference type="Proteomes" id="UP000664303"/>
    </source>
</evidence>
<dbReference type="InterPro" id="IPR036909">
    <property type="entry name" value="Cyt_c-like_dom_sf"/>
</dbReference>
<feature type="chain" id="PRO_5037416387" evidence="7">
    <location>
        <begin position="22"/>
        <end position="154"/>
    </location>
</feature>
<protein>
    <submittedName>
        <fullName evidence="9">C-type cytochrome</fullName>
    </submittedName>
</protein>
<comment type="caution">
    <text evidence="9">The sequence shown here is derived from an EMBL/GenBank/DDBJ whole genome shotgun (WGS) entry which is preliminary data.</text>
</comment>
<evidence type="ECO:0000313" key="9">
    <source>
        <dbReference type="EMBL" id="MBN7798464.1"/>
    </source>
</evidence>
<dbReference type="RefSeq" id="WP_206561913.1">
    <property type="nucleotide sequence ID" value="NZ_JAFKCZ010000015.1"/>
</dbReference>
<dbReference type="AlphaFoldDB" id="A0A939IK77"/>
<keyword evidence="1" id="KW-0813">Transport</keyword>
<feature type="signal peptide" evidence="7">
    <location>
        <begin position="1"/>
        <end position="21"/>
    </location>
</feature>
<keyword evidence="2 6" id="KW-0349">Heme</keyword>
<dbReference type="InterPro" id="IPR002327">
    <property type="entry name" value="Cyt_c_1A/1B"/>
</dbReference>
<evidence type="ECO:0000256" key="3">
    <source>
        <dbReference type="ARBA" id="ARBA00022723"/>
    </source>
</evidence>
<evidence type="ECO:0000256" key="7">
    <source>
        <dbReference type="SAM" id="SignalP"/>
    </source>
</evidence>
<name>A0A939IK77_9GAMM</name>
<reference evidence="9" key="1">
    <citation type="submission" date="2021-02" db="EMBL/GenBank/DDBJ databases">
        <title>PHA producing bacteria isolated from coastal sediment in Guangdong, Shenzhen.</title>
        <authorList>
            <person name="Zheng W."/>
            <person name="Yu S."/>
            <person name="Huang Y."/>
        </authorList>
    </citation>
    <scope>NUCLEOTIDE SEQUENCE</scope>
    <source>
        <strain evidence="9">TN14-10</strain>
    </source>
</reference>
<evidence type="ECO:0000256" key="1">
    <source>
        <dbReference type="ARBA" id="ARBA00022448"/>
    </source>
</evidence>
<evidence type="ECO:0000256" key="6">
    <source>
        <dbReference type="PROSITE-ProRule" id="PRU00433"/>
    </source>
</evidence>
<dbReference type="PANTHER" id="PTHR11961">
    <property type="entry name" value="CYTOCHROME C"/>
    <property type="match status" value="1"/>
</dbReference>
<dbReference type="EMBL" id="JAFKCZ010000015">
    <property type="protein sequence ID" value="MBN7798464.1"/>
    <property type="molecule type" value="Genomic_DNA"/>
</dbReference>
<dbReference type="Proteomes" id="UP000664303">
    <property type="component" value="Unassembled WGS sequence"/>
</dbReference>
<proteinExistence type="predicted"/>
<evidence type="ECO:0000256" key="4">
    <source>
        <dbReference type="ARBA" id="ARBA00022982"/>
    </source>
</evidence>
<dbReference type="PRINTS" id="PR00604">
    <property type="entry name" value="CYTCHRMECIAB"/>
</dbReference>
<dbReference type="GO" id="GO:0046872">
    <property type="term" value="F:metal ion binding"/>
    <property type="evidence" value="ECO:0007669"/>
    <property type="project" value="UniProtKB-KW"/>
</dbReference>
<dbReference type="GO" id="GO:0020037">
    <property type="term" value="F:heme binding"/>
    <property type="evidence" value="ECO:0007669"/>
    <property type="project" value="InterPro"/>
</dbReference>